<dbReference type="RefSeq" id="XP_027616136.1">
    <property type="nucleotide sequence ID" value="XM_027760335.1"/>
</dbReference>
<protein>
    <submittedName>
        <fullName evidence="2">Uncharacterized protein</fullName>
    </submittedName>
</protein>
<organism evidence="2 3">
    <name type="scientific">Sparassis crispa</name>
    <dbReference type="NCBI Taxonomy" id="139825"/>
    <lineage>
        <taxon>Eukaryota</taxon>
        <taxon>Fungi</taxon>
        <taxon>Dikarya</taxon>
        <taxon>Basidiomycota</taxon>
        <taxon>Agaricomycotina</taxon>
        <taxon>Agaricomycetes</taxon>
        <taxon>Polyporales</taxon>
        <taxon>Sparassidaceae</taxon>
        <taxon>Sparassis</taxon>
    </lineage>
</organism>
<dbReference type="AlphaFoldDB" id="A0A401GSQ5"/>
<keyword evidence="3" id="KW-1185">Reference proteome</keyword>
<feature type="compositionally biased region" description="Polar residues" evidence="1">
    <location>
        <begin position="152"/>
        <end position="187"/>
    </location>
</feature>
<gene>
    <name evidence="2" type="ORF">SCP_0704090</name>
</gene>
<evidence type="ECO:0000256" key="1">
    <source>
        <dbReference type="SAM" id="MobiDB-lite"/>
    </source>
</evidence>
<evidence type="ECO:0000313" key="2">
    <source>
        <dbReference type="EMBL" id="GBE85223.1"/>
    </source>
</evidence>
<name>A0A401GSQ5_9APHY</name>
<dbReference type="Proteomes" id="UP000287166">
    <property type="component" value="Unassembled WGS sequence"/>
</dbReference>
<dbReference type="EMBL" id="BFAD01000007">
    <property type="protein sequence ID" value="GBE85223.1"/>
    <property type="molecule type" value="Genomic_DNA"/>
</dbReference>
<dbReference type="InParanoid" id="A0A401GSQ5"/>
<feature type="region of interest" description="Disordered" evidence="1">
    <location>
        <begin position="152"/>
        <end position="216"/>
    </location>
</feature>
<sequence length="275" mass="30413">MSWIRRLENTELLAPHSRDVKVPFSPVQLETRQYMMTSNPLAYRDATTSARLHAIDTALPRTLLPLPSVSQNIEISQSSRNKTPDHELNVNPALSRILATDSGKQSQPPLSQVLAADKTKQSQTSSSQALTANATKQSQTLSSQVLAVKATKQSQAPSSQVLATNVTNPSQTGDRSSQVLATNVTKQSHAHSPDVVTTNSTKRSETRSSQDLTLDSTKQSEAQFNIALLRPIYGDTDDLMCIDSDPLWEAARRAYLRYNQFRACVERWKPQRQAV</sequence>
<dbReference type="STRING" id="139825.A0A401GSQ5"/>
<feature type="compositionally biased region" description="Low complexity" evidence="1">
    <location>
        <begin position="121"/>
        <end position="135"/>
    </location>
</feature>
<feature type="region of interest" description="Disordered" evidence="1">
    <location>
        <begin position="116"/>
        <end position="138"/>
    </location>
</feature>
<accession>A0A401GSQ5</accession>
<dbReference type="GeneID" id="38782140"/>
<proteinExistence type="predicted"/>
<comment type="caution">
    <text evidence="2">The sequence shown here is derived from an EMBL/GenBank/DDBJ whole genome shotgun (WGS) entry which is preliminary data.</text>
</comment>
<evidence type="ECO:0000313" key="3">
    <source>
        <dbReference type="Proteomes" id="UP000287166"/>
    </source>
</evidence>
<reference evidence="2 3" key="1">
    <citation type="journal article" date="2018" name="Sci. Rep.">
        <title>Genome sequence of the cauliflower mushroom Sparassis crispa (Hanabiratake) and its association with beneficial usage.</title>
        <authorList>
            <person name="Kiyama R."/>
            <person name="Furutani Y."/>
            <person name="Kawaguchi K."/>
            <person name="Nakanishi T."/>
        </authorList>
    </citation>
    <scope>NUCLEOTIDE SEQUENCE [LARGE SCALE GENOMIC DNA]</scope>
</reference>